<evidence type="ECO:0000313" key="15">
    <source>
        <dbReference type="Proteomes" id="UP000799441"/>
    </source>
</evidence>
<organism evidence="14 15">
    <name type="scientific">Polychaeton citri CBS 116435</name>
    <dbReference type="NCBI Taxonomy" id="1314669"/>
    <lineage>
        <taxon>Eukaryota</taxon>
        <taxon>Fungi</taxon>
        <taxon>Dikarya</taxon>
        <taxon>Ascomycota</taxon>
        <taxon>Pezizomycotina</taxon>
        <taxon>Dothideomycetes</taxon>
        <taxon>Dothideomycetidae</taxon>
        <taxon>Capnodiales</taxon>
        <taxon>Capnodiaceae</taxon>
        <taxon>Polychaeton</taxon>
    </lineage>
</organism>
<evidence type="ECO:0000259" key="12">
    <source>
        <dbReference type="PROSITE" id="PS50016"/>
    </source>
</evidence>
<keyword evidence="4" id="KW-0677">Repeat</keyword>
<evidence type="ECO:0000313" key="14">
    <source>
        <dbReference type="EMBL" id="KAF2720321.1"/>
    </source>
</evidence>
<evidence type="ECO:0000256" key="5">
    <source>
        <dbReference type="ARBA" id="ARBA00022771"/>
    </source>
</evidence>
<dbReference type="PROSITE" id="PS50016">
    <property type="entry name" value="ZF_PHD_2"/>
    <property type="match status" value="1"/>
</dbReference>
<dbReference type="InterPro" id="IPR000967">
    <property type="entry name" value="Znf_NFX1"/>
</dbReference>
<proteinExistence type="inferred from homology"/>
<dbReference type="SMART" id="SM00438">
    <property type="entry name" value="ZnF_NFX"/>
    <property type="match status" value="9"/>
</dbReference>
<dbReference type="PANTHER" id="PTHR12360:SF12">
    <property type="entry name" value="TRANSCRIPTIONAL REPRESSOR NF-X1"/>
    <property type="match status" value="1"/>
</dbReference>
<comment type="subcellular location">
    <subcellularLocation>
        <location evidence="1">Nucleus</location>
    </subcellularLocation>
</comment>
<evidence type="ECO:0000256" key="2">
    <source>
        <dbReference type="ARBA" id="ARBA00007269"/>
    </source>
</evidence>
<dbReference type="EMBL" id="MU003801">
    <property type="protein sequence ID" value="KAF2720321.1"/>
    <property type="molecule type" value="Genomic_DNA"/>
</dbReference>
<dbReference type="Gene3D" id="3.30.1370.50">
    <property type="entry name" value="R3H-like domain"/>
    <property type="match status" value="1"/>
</dbReference>
<comment type="caution">
    <text evidence="14">The sequence shown here is derived from an EMBL/GenBank/DDBJ whole genome shotgun (WGS) entry which is preliminary data.</text>
</comment>
<dbReference type="CDD" id="cd06006">
    <property type="entry name" value="R3H_unknown_2"/>
    <property type="match status" value="1"/>
</dbReference>
<feature type="compositionally biased region" description="Basic residues" evidence="11">
    <location>
        <begin position="73"/>
        <end position="82"/>
    </location>
</feature>
<evidence type="ECO:0000256" key="11">
    <source>
        <dbReference type="SAM" id="MobiDB-lite"/>
    </source>
</evidence>
<dbReference type="CDD" id="cd06008">
    <property type="entry name" value="NF-X1-zinc-finger"/>
    <property type="match status" value="6"/>
</dbReference>
<dbReference type="SUPFAM" id="SSF57850">
    <property type="entry name" value="RING/U-box"/>
    <property type="match status" value="1"/>
</dbReference>
<feature type="region of interest" description="Disordered" evidence="11">
    <location>
        <begin position="1"/>
        <end position="158"/>
    </location>
</feature>
<gene>
    <name evidence="14" type="ORF">K431DRAFT_285977</name>
</gene>
<dbReference type="PANTHER" id="PTHR12360">
    <property type="entry name" value="NUCLEAR TRANSCRIPTION FACTOR, X-BOX BINDING 1 NFX1"/>
    <property type="match status" value="1"/>
</dbReference>
<dbReference type="InterPro" id="IPR001374">
    <property type="entry name" value="R3H_dom"/>
</dbReference>
<evidence type="ECO:0000256" key="9">
    <source>
        <dbReference type="ARBA" id="ARBA00023242"/>
    </source>
</evidence>
<keyword evidence="15" id="KW-1185">Reference proteome</keyword>
<keyword evidence="5 10" id="KW-0863">Zinc-finger</keyword>
<dbReference type="GO" id="GO:0005634">
    <property type="term" value="C:nucleus"/>
    <property type="evidence" value="ECO:0007669"/>
    <property type="project" value="UniProtKB-SubCell"/>
</dbReference>
<dbReference type="InterPro" id="IPR036867">
    <property type="entry name" value="R3H_dom_sf"/>
</dbReference>
<dbReference type="SUPFAM" id="SSF82708">
    <property type="entry name" value="R3H domain"/>
    <property type="match status" value="1"/>
</dbReference>
<dbReference type="Pfam" id="PF01422">
    <property type="entry name" value="zf-NF-X1"/>
    <property type="match status" value="7"/>
</dbReference>
<feature type="domain" description="PHD-type" evidence="12">
    <location>
        <begin position="169"/>
        <end position="235"/>
    </location>
</feature>
<accession>A0A9P4Q8E0</accession>
<feature type="compositionally biased region" description="Low complexity" evidence="11">
    <location>
        <begin position="103"/>
        <end position="116"/>
    </location>
</feature>
<keyword evidence="7" id="KW-0805">Transcription regulation</keyword>
<keyword evidence="8" id="KW-0804">Transcription</keyword>
<feature type="region of interest" description="Disordered" evidence="11">
    <location>
        <begin position="1105"/>
        <end position="1171"/>
    </location>
</feature>
<dbReference type="PROSITE" id="PS51061">
    <property type="entry name" value="R3H"/>
    <property type="match status" value="1"/>
</dbReference>
<keyword evidence="6" id="KW-0862">Zinc</keyword>
<dbReference type="InterPro" id="IPR034078">
    <property type="entry name" value="NFX1_fam"/>
</dbReference>
<dbReference type="OrthoDB" id="6512771at2759"/>
<evidence type="ECO:0008006" key="16">
    <source>
        <dbReference type="Google" id="ProtNLM"/>
    </source>
</evidence>
<dbReference type="AlphaFoldDB" id="A0A9P4Q8E0"/>
<keyword evidence="9" id="KW-0539">Nucleus</keyword>
<keyword evidence="3" id="KW-0479">Metal-binding</keyword>
<dbReference type="Proteomes" id="UP000799441">
    <property type="component" value="Unassembled WGS sequence"/>
</dbReference>
<feature type="compositionally biased region" description="Polar residues" evidence="11">
    <location>
        <begin position="1"/>
        <end position="23"/>
    </location>
</feature>
<dbReference type="GO" id="GO:0000122">
    <property type="term" value="P:negative regulation of transcription by RNA polymerase II"/>
    <property type="evidence" value="ECO:0007669"/>
    <property type="project" value="TreeGrafter"/>
</dbReference>
<feature type="compositionally biased region" description="Polar residues" evidence="11">
    <location>
        <begin position="1144"/>
        <end position="1153"/>
    </location>
</feature>
<dbReference type="GO" id="GO:0008270">
    <property type="term" value="F:zinc ion binding"/>
    <property type="evidence" value="ECO:0007669"/>
    <property type="project" value="UniProtKB-KW"/>
</dbReference>
<dbReference type="CDD" id="cd16492">
    <property type="entry name" value="RING-CH-C4HC3_NFX1-like"/>
    <property type="match status" value="1"/>
</dbReference>
<feature type="compositionally biased region" description="Basic and acidic residues" evidence="11">
    <location>
        <begin position="1133"/>
        <end position="1143"/>
    </location>
</feature>
<name>A0A9P4Q8E0_9PEZI</name>
<protein>
    <recommendedName>
        <fullName evidence="16">R3H domain-containing protein</fullName>
    </recommendedName>
</protein>
<evidence type="ECO:0000256" key="7">
    <source>
        <dbReference type="ARBA" id="ARBA00023015"/>
    </source>
</evidence>
<evidence type="ECO:0000256" key="3">
    <source>
        <dbReference type="ARBA" id="ARBA00022723"/>
    </source>
</evidence>
<evidence type="ECO:0000256" key="8">
    <source>
        <dbReference type="ARBA" id="ARBA00023163"/>
    </source>
</evidence>
<evidence type="ECO:0000256" key="4">
    <source>
        <dbReference type="ARBA" id="ARBA00022737"/>
    </source>
</evidence>
<feature type="compositionally biased region" description="Polar residues" evidence="11">
    <location>
        <begin position="51"/>
        <end position="71"/>
    </location>
</feature>
<dbReference type="GO" id="GO:0000981">
    <property type="term" value="F:DNA-binding transcription factor activity, RNA polymerase II-specific"/>
    <property type="evidence" value="ECO:0007669"/>
    <property type="project" value="TreeGrafter"/>
</dbReference>
<dbReference type="InterPro" id="IPR019787">
    <property type="entry name" value="Znf_PHD-finger"/>
</dbReference>
<evidence type="ECO:0000256" key="1">
    <source>
        <dbReference type="ARBA" id="ARBA00004123"/>
    </source>
</evidence>
<evidence type="ECO:0000256" key="6">
    <source>
        <dbReference type="ARBA" id="ARBA00022833"/>
    </source>
</evidence>
<comment type="similarity">
    <text evidence="2">Belongs to the NFX1 family.</text>
</comment>
<evidence type="ECO:0000256" key="10">
    <source>
        <dbReference type="PROSITE-ProRule" id="PRU00146"/>
    </source>
</evidence>
<evidence type="ECO:0000259" key="13">
    <source>
        <dbReference type="PROSITE" id="PS51061"/>
    </source>
</evidence>
<dbReference type="Pfam" id="PF01424">
    <property type="entry name" value="R3H"/>
    <property type="match status" value="1"/>
</dbReference>
<dbReference type="GO" id="GO:0000977">
    <property type="term" value="F:RNA polymerase II transcription regulatory region sequence-specific DNA binding"/>
    <property type="evidence" value="ECO:0007669"/>
    <property type="project" value="TreeGrafter"/>
</dbReference>
<dbReference type="SMART" id="SM00393">
    <property type="entry name" value="R3H"/>
    <property type="match status" value="1"/>
</dbReference>
<dbReference type="InterPro" id="IPR034077">
    <property type="entry name" value="R3H_FAP1"/>
</dbReference>
<dbReference type="FunFam" id="3.30.1370.50:FF:000006">
    <property type="entry name" value="NF-X1 finger transcription factor"/>
    <property type="match status" value="1"/>
</dbReference>
<feature type="domain" description="R3H" evidence="13">
    <location>
        <begin position="832"/>
        <end position="895"/>
    </location>
</feature>
<reference evidence="14" key="1">
    <citation type="journal article" date="2020" name="Stud. Mycol.">
        <title>101 Dothideomycetes genomes: a test case for predicting lifestyles and emergence of pathogens.</title>
        <authorList>
            <person name="Haridas S."/>
            <person name="Albert R."/>
            <person name="Binder M."/>
            <person name="Bloem J."/>
            <person name="Labutti K."/>
            <person name="Salamov A."/>
            <person name="Andreopoulos B."/>
            <person name="Baker S."/>
            <person name="Barry K."/>
            <person name="Bills G."/>
            <person name="Bluhm B."/>
            <person name="Cannon C."/>
            <person name="Castanera R."/>
            <person name="Culley D."/>
            <person name="Daum C."/>
            <person name="Ezra D."/>
            <person name="Gonzalez J."/>
            <person name="Henrissat B."/>
            <person name="Kuo A."/>
            <person name="Liang C."/>
            <person name="Lipzen A."/>
            <person name="Lutzoni F."/>
            <person name="Magnuson J."/>
            <person name="Mondo S."/>
            <person name="Nolan M."/>
            <person name="Ohm R."/>
            <person name="Pangilinan J."/>
            <person name="Park H.-J."/>
            <person name="Ramirez L."/>
            <person name="Alfaro M."/>
            <person name="Sun H."/>
            <person name="Tritt A."/>
            <person name="Yoshinaga Y."/>
            <person name="Zwiers L.-H."/>
            <person name="Turgeon B."/>
            <person name="Goodwin S."/>
            <person name="Spatafora J."/>
            <person name="Crous P."/>
            <person name="Grigoriev I."/>
        </authorList>
    </citation>
    <scope>NUCLEOTIDE SEQUENCE</scope>
    <source>
        <strain evidence="14">CBS 116435</strain>
    </source>
</reference>
<sequence length="1171" mass="128782">MEGSSRADQAQPSHQQSNTQTQRADGRSGRGRNRGRGGRNAALGFRPATVAPNTVPSSADNSGTESGNNNPARKPRQGRPRQHQSVNGRTFGGRLTQQGVPTQQQSASAGQLQGSAPLFVPGQDAPKNALGAESAKPSQRPQRPQRRRPSKSQAPDIATRTHEDINNGHYECPICTSEVQRNSKVWACHSCWTVFHLTCIKKWVKNEGSAAAQQNVQNGDAPPPRQWRCPGCNLPKDVLPNNYTCWCEKEIDPRSTAGIPPHSCGNTCGRERVRKCPHPCQMTCHAGPCPPCTHMGPTQVCYCGKHESTKRCSETDYEHGWSCGEVCGELLPCGEHACPRPCHEGLCGACEIRVPARCYCGQVEKDVLCCDRGDEMISHRQHMQNEKEPLDETWTGSFECSNPCGRPFDCGVHVCKKPCHSQESTPTHCPRSPDIVTHCSCGKTPLGEISDRRREDCTDIIPSCNKPCGKLLQCGHSCSQICHIGECMPCLQVVDINCRCGRTTSKTICHQGVQEPPQCMRPCRANMNCGRHACDERCCTGEKQAVQRQSTRRKQRPLHAAPRALEDGFEPEHICTRQCSRLLTCGSHICTELCHKGPCGACREAIFDEISCHCGRTVLQPPLACGTQPPPCRYPCTRPKACGHPQVAHNCHQDNESCPKCPFLVQKRCMCGKQTIKNQPCWLQDARCGQICGRKLRCGSHHCRKTCHRPGECEDGNGQPCAQPCGKLKKACGHPDESHCHAPYACKEETPCQSKIFITCECQAQKQEMKCMASKSSPGNADKALQCNDECARLERNRRLALALNINPSSHIEASDHIPYSTETIRMFAENTKWAQEQEREFRVFATSDNEKRLRFKPMKPHQRSFVHSLAEDFGFDSESVDPEPHRHVMIWKTPRFVSAPNKTLAECLRIRQAQRSNIGSANVSDTEAPKKTKASNVVGEPYNGFVISNSRFGLTIDELRGELGRAVPIDAPLQFDIEFLPNEDVVLKAISRTLPPHDLDTMLQNLRQPVATAMAAKGFGSVQLCAMDSSLNILRRESDSSAATDGWSRVAAKKAAPKVTASGTSTNMATNAFSALSDGKITFAKKKPTATAKAKRETVVDDWEAAEVEEEEKEKSAVNSGTEEENIVATLKEQKVIPDEASQRQPSESDAQTFDAVGLPGYVDSRAGPA</sequence>